<dbReference type="Proteomes" id="UP000546464">
    <property type="component" value="Unassembled WGS sequence"/>
</dbReference>
<dbReference type="RefSeq" id="WP_185674555.1">
    <property type="nucleotide sequence ID" value="NZ_JACHVB010000014.1"/>
</dbReference>
<evidence type="ECO:0000256" key="1">
    <source>
        <dbReference type="SAM" id="Phobius"/>
    </source>
</evidence>
<keyword evidence="1" id="KW-0812">Transmembrane</keyword>
<keyword evidence="1" id="KW-1133">Transmembrane helix</keyword>
<feature type="transmembrane region" description="Helical" evidence="1">
    <location>
        <begin position="20"/>
        <end position="40"/>
    </location>
</feature>
<keyword evidence="3" id="KW-1185">Reference proteome</keyword>
<proteinExistence type="predicted"/>
<comment type="caution">
    <text evidence="2">The sequence shown here is derived from an EMBL/GenBank/DDBJ whole genome shotgun (WGS) entry which is preliminary data.</text>
</comment>
<evidence type="ECO:0000313" key="3">
    <source>
        <dbReference type="Proteomes" id="UP000546464"/>
    </source>
</evidence>
<keyword evidence="1" id="KW-0472">Membrane</keyword>
<protein>
    <submittedName>
        <fullName evidence="2">Uncharacterized protein</fullName>
    </submittedName>
</protein>
<organism evidence="2 3">
    <name type="scientific">Ruficoccus amylovorans</name>
    <dbReference type="NCBI Taxonomy" id="1804625"/>
    <lineage>
        <taxon>Bacteria</taxon>
        <taxon>Pseudomonadati</taxon>
        <taxon>Verrucomicrobiota</taxon>
        <taxon>Opitutia</taxon>
        <taxon>Puniceicoccales</taxon>
        <taxon>Cerasicoccaceae</taxon>
        <taxon>Ruficoccus</taxon>
    </lineage>
</organism>
<dbReference type="AlphaFoldDB" id="A0A842HBL3"/>
<sequence>MRSLPPSAAGFRRARTAGILLVVFLGIVVLAIVAGAYFYLKGAISAPLQIGQPLEPEVPVAQGPSQGTMVLERVEIYRQGPIEIISVNSLPARIHRLMLSQSECFHDLMAASERLQNNGLTAEQAQQWNNILAKFPPKLYFSKPIGGQSECGPRETIVARYGEQNTHSMSPDLYDTFYSLTMQADPLNLGASLPFIREKLNAELNWIELHKPYQKSTDAQVRAQSMANRTWLQQYRDFLPTLEGAQDQFPQNSGSELATNHQQCQEAWRSFNALNADQMDEWFTTASPSTPYYTASFPYESEGYPVARILFGGYYLYLTPDTSPEEIIFSQEH</sequence>
<name>A0A842HBL3_9BACT</name>
<evidence type="ECO:0000313" key="2">
    <source>
        <dbReference type="EMBL" id="MBC2593549.1"/>
    </source>
</evidence>
<dbReference type="EMBL" id="JACHVB010000014">
    <property type="protein sequence ID" value="MBC2593549.1"/>
    <property type="molecule type" value="Genomic_DNA"/>
</dbReference>
<gene>
    <name evidence="2" type="ORF">H5P28_04670</name>
</gene>
<accession>A0A842HBL3</accession>
<reference evidence="2 3" key="1">
    <citation type="submission" date="2020-07" db="EMBL/GenBank/DDBJ databases">
        <authorList>
            <person name="Feng X."/>
        </authorList>
    </citation>
    <scope>NUCLEOTIDE SEQUENCE [LARGE SCALE GENOMIC DNA]</scope>
    <source>
        <strain evidence="2 3">JCM31066</strain>
    </source>
</reference>